<dbReference type="RefSeq" id="WP_241793566.1">
    <property type="nucleotide sequence ID" value="NZ_JALBUU010000044.1"/>
</dbReference>
<dbReference type="InterPro" id="IPR001633">
    <property type="entry name" value="EAL_dom"/>
</dbReference>
<feature type="domain" description="EAL" evidence="1">
    <location>
        <begin position="1"/>
        <end position="225"/>
    </location>
</feature>
<accession>A0ABS9WAB1</accession>
<organism evidence="2 3">
    <name type="scientific">Teichococcus vastitatis</name>
    <dbReference type="NCBI Taxonomy" id="2307076"/>
    <lineage>
        <taxon>Bacteria</taxon>
        <taxon>Pseudomonadati</taxon>
        <taxon>Pseudomonadota</taxon>
        <taxon>Alphaproteobacteria</taxon>
        <taxon>Acetobacterales</taxon>
        <taxon>Roseomonadaceae</taxon>
        <taxon>Roseomonas</taxon>
    </lineage>
</organism>
<dbReference type="PROSITE" id="PS50883">
    <property type="entry name" value="EAL"/>
    <property type="match status" value="1"/>
</dbReference>
<dbReference type="InterPro" id="IPR035919">
    <property type="entry name" value="EAL_sf"/>
</dbReference>
<dbReference type="Gene3D" id="3.20.20.450">
    <property type="entry name" value="EAL domain"/>
    <property type="match status" value="1"/>
</dbReference>
<proteinExistence type="predicted"/>
<protein>
    <submittedName>
        <fullName evidence="2">EAL domain-containing protein</fullName>
    </submittedName>
</protein>
<comment type="caution">
    <text evidence="2">The sequence shown here is derived from an EMBL/GenBank/DDBJ whole genome shotgun (WGS) entry which is preliminary data.</text>
</comment>
<dbReference type="SUPFAM" id="SSF141868">
    <property type="entry name" value="EAL domain-like"/>
    <property type="match status" value="1"/>
</dbReference>
<dbReference type="InterPro" id="IPR050706">
    <property type="entry name" value="Cyclic-di-GMP_PDE-like"/>
</dbReference>
<keyword evidence="3" id="KW-1185">Reference proteome</keyword>
<dbReference type="EMBL" id="JALBUU010000044">
    <property type="protein sequence ID" value="MCI0755700.1"/>
    <property type="molecule type" value="Genomic_DNA"/>
</dbReference>
<dbReference type="Pfam" id="PF00563">
    <property type="entry name" value="EAL"/>
    <property type="match status" value="1"/>
</dbReference>
<evidence type="ECO:0000313" key="3">
    <source>
        <dbReference type="Proteomes" id="UP001201985"/>
    </source>
</evidence>
<dbReference type="PANTHER" id="PTHR33121">
    <property type="entry name" value="CYCLIC DI-GMP PHOSPHODIESTERASE PDEF"/>
    <property type="match status" value="1"/>
</dbReference>
<dbReference type="Proteomes" id="UP001201985">
    <property type="component" value="Unassembled WGS sequence"/>
</dbReference>
<sequence>MVGVEALVRWQHPRRGLMSPAAFIAIAEDSGLIREIGRHVLRKASDQLREWTDNFPSLNLYLNVNTSGAELSDPAYVTNLQETLSAARLDFRRLQLEVTESIFLHRPAVVGEVLASIRALGIRVALDDFGTGYSSLGYLDRYQIDTVKIDRSFVAGLPSRPHAAAIVKAIVELGRTMGLGVVAEGVEDDLQLRVLQDVGCGLVQGYLLGRPAPADDITALLARNEAGIRLTT</sequence>
<dbReference type="SMART" id="SM00052">
    <property type="entry name" value="EAL"/>
    <property type="match status" value="1"/>
</dbReference>
<dbReference type="CDD" id="cd01948">
    <property type="entry name" value="EAL"/>
    <property type="match status" value="1"/>
</dbReference>
<evidence type="ECO:0000313" key="2">
    <source>
        <dbReference type="EMBL" id="MCI0755700.1"/>
    </source>
</evidence>
<reference evidence="2 3" key="1">
    <citation type="submission" date="2022-03" db="EMBL/GenBank/DDBJ databases">
        <title>Complete genome analysis of Roseomonas KG 17.1 : a prolific producer of plant growth promoters.</title>
        <authorList>
            <person name="Saadouli I."/>
            <person name="Najjari A."/>
            <person name="Mosbah A."/>
            <person name="Ouzari H.I."/>
        </authorList>
    </citation>
    <scope>NUCLEOTIDE SEQUENCE [LARGE SCALE GENOMIC DNA]</scope>
    <source>
        <strain evidence="2 3">KG17-1</strain>
    </source>
</reference>
<gene>
    <name evidence="2" type="ORF">MON41_18635</name>
</gene>
<name>A0ABS9WAB1_9PROT</name>
<dbReference type="PANTHER" id="PTHR33121:SF70">
    <property type="entry name" value="SIGNALING PROTEIN YKOW"/>
    <property type="match status" value="1"/>
</dbReference>
<evidence type="ECO:0000259" key="1">
    <source>
        <dbReference type="PROSITE" id="PS50883"/>
    </source>
</evidence>